<sequence>MGIVALACLNLPPILQNKLAHVFVATIMPGPLAPNMTTIYHLLQPLVDDLIKLKGPMKIPTFKEPNGQIIHLLLLNIVGDSGTTHKVGGFASHSKKYFYTWCLAKDTNIANIQCGPVFEGQNTQEKGLQWKNARNRQQIVLLRESGVQYSELN</sequence>
<dbReference type="OrthoDB" id="6021814at2759"/>
<comment type="caution">
    <text evidence="1">The sequence shown here is derived from an EMBL/GenBank/DDBJ whole genome shotgun (WGS) entry which is preliminary data.</text>
</comment>
<proteinExistence type="predicted"/>
<evidence type="ECO:0000313" key="2">
    <source>
        <dbReference type="Proteomes" id="UP000765509"/>
    </source>
</evidence>
<name>A0A9Q3JRG9_9BASI</name>
<keyword evidence="2" id="KW-1185">Reference proteome</keyword>
<dbReference type="AlphaFoldDB" id="A0A9Q3JRG9"/>
<gene>
    <name evidence="1" type="ORF">O181_106863</name>
</gene>
<protein>
    <submittedName>
        <fullName evidence="1">Uncharacterized protein</fullName>
    </submittedName>
</protein>
<dbReference type="EMBL" id="AVOT02080279">
    <property type="protein sequence ID" value="MBW0567148.1"/>
    <property type="molecule type" value="Genomic_DNA"/>
</dbReference>
<evidence type="ECO:0000313" key="1">
    <source>
        <dbReference type="EMBL" id="MBW0567148.1"/>
    </source>
</evidence>
<dbReference type="Proteomes" id="UP000765509">
    <property type="component" value="Unassembled WGS sequence"/>
</dbReference>
<organism evidence="1 2">
    <name type="scientific">Austropuccinia psidii MF-1</name>
    <dbReference type="NCBI Taxonomy" id="1389203"/>
    <lineage>
        <taxon>Eukaryota</taxon>
        <taxon>Fungi</taxon>
        <taxon>Dikarya</taxon>
        <taxon>Basidiomycota</taxon>
        <taxon>Pucciniomycotina</taxon>
        <taxon>Pucciniomycetes</taxon>
        <taxon>Pucciniales</taxon>
        <taxon>Sphaerophragmiaceae</taxon>
        <taxon>Austropuccinia</taxon>
    </lineage>
</organism>
<accession>A0A9Q3JRG9</accession>
<reference evidence="1" key="1">
    <citation type="submission" date="2021-03" db="EMBL/GenBank/DDBJ databases">
        <title>Draft genome sequence of rust myrtle Austropuccinia psidii MF-1, a brazilian biotype.</title>
        <authorList>
            <person name="Quecine M.C."/>
            <person name="Pachon D.M.R."/>
            <person name="Bonatelli M.L."/>
            <person name="Correr F.H."/>
            <person name="Franceschini L.M."/>
            <person name="Leite T.F."/>
            <person name="Margarido G.R.A."/>
            <person name="Almeida C.A."/>
            <person name="Ferrarezi J.A."/>
            <person name="Labate C.A."/>
        </authorList>
    </citation>
    <scope>NUCLEOTIDE SEQUENCE</scope>
    <source>
        <strain evidence="1">MF-1</strain>
    </source>
</reference>